<evidence type="ECO:0000256" key="1">
    <source>
        <dbReference type="ARBA" id="ARBA00004141"/>
    </source>
</evidence>
<keyword evidence="7 8" id="KW-0472">Membrane</keyword>
<evidence type="ECO:0000313" key="10">
    <source>
        <dbReference type="EMBL" id="NBL63752.1"/>
    </source>
</evidence>
<dbReference type="InterPro" id="IPR022764">
    <property type="entry name" value="Peptidase_S54_rhomboid_dom"/>
</dbReference>
<feature type="transmembrane region" description="Helical" evidence="8">
    <location>
        <begin position="138"/>
        <end position="157"/>
    </location>
</feature>
<proteinExistence type="inferred from homology"/>
<dbReference type="Gene3D" id="1.20.1540.10">
    <property type="entry name" value="Rhomboid-like"/>
    <property type="match status" value="1"/>
</dbReference>
<dbReference type="SUPFAM" id="SSF144091">
    <property type="entry name" value="Rhomboid-like"/>
    <property type="match status" value="1"/>
</dbReference>
<accession>A0ABW9Z4J3</accession>
<evidence type="ECO:0000256" key="6">
    <source>
        <dbReference type="ARBA" id="ARBA00022989"/>
    </source>
</evidence>
<evidence type="ECO:0000256" key="8">
    <source>
        <dbReference type="SAM" id="Phobius"/>
    </source>
</evidence>
<feature type="transmembrane region" description="Helical" evidence="8">
    <location>
        <begin position="66"/>
        <end position="84"/>
    </location>
</feature>
<evidence type="ECO:0000256" key="2">
    <source>
        <dbReference type="ARBA" id="ARBA00009045"/>
    </source>
</evidence>
<keyword evidence="6 8" id="KW-1133">Transmembrane helix</keyword>
<evidence type="ECO:0000256" key="3">
    <source>
        <dbReference type="ARBA" id="ARBA00022670"/>
    </source>
</evidence>
<comment type="subcellular location">
    <subcellularLocation>
        <location evidence="1">Membrane</location>
        <topology evidence="1">Multi-pass membrane protein</topology>
    </subcellularLocation>
</comment>
<dbReference type="InterPro" id="IPR035952">
    <property type="entry name" value="Rhomboid-like_sf"/>
</dbReference>
<dbReference type="EMBL" id="JAABLM010000001">
    <property type="protein sequence ID" value="NBL63752.1"/>
    <property type="molecule type" value="Genomic_DNA"/>
</dbReference>
<gene>
    <name evidence="10" type="ORF">GV828_00905</name>
</gene>
<feature type="transmembrane region" description="Helical" evidence="8">
    <location>
        <begin position="113"/>
        <end position="131"/>
    </location>
</feature>
<keyword evidence="3 10" id="KW-0645">Protease</keyword>
<evidence type="ECO:0000256" key="4">
    <source>
        <dbReference type="ARBA" id="ARBA00022692"/>
    </source>
</evidence>
<evidence type="ECO:0000256" key="5">
    <source>
        <dbReference type="ARBA" id="ARBA00022801"/>
    </source>
</evidence>
<comment type="caution">
    <text evidence="10">The sequence shown here is derived from an EMBL/GenBank/DDBJ whole genome shotgun (WGS) entry which is preliminary data.</text>
</comment>
<organism evidence="10 11">
    <name type="scientific">Flavobacterium ichthyis</name>
    <dbReference type="NCBI Taxonomy" id="2698827"/>
    <lineage>
        <taxon>Bacteria</taxon>
        <taxon>Pseudomonadati</taxon>
        <taxon>Bacteroidota</taxon>
        <taxon>Flavobacteriia</taxon>
        <taxon>Flavobacteriales</taxon>
        <taxon>Flavobacteriaceae</taxon>
        <taxon>Flavobacterium</taxon>
    </lineage>
</organism>
<dbReference type="PANTHER" id="PTHR43066">
    <property type="entry name" value="RHOMBOID-RELATED PROTEIN"/>
    <property type="match status" value="1"/>
</dbReference>
<name>A0ABW9Z4J3_9FLAO</name>
<evidence type="ECO:0000256" key="7">
    <source>
        <dbReference type="ARBA" id="ARBA00023136"/>
    </source>
</evidence>
<sequence>MNDKNLRFSTSVIAWPLAAVVAIWVVFWAEIRFSLHLNDWGIFPRTLEGLRGIILSPFLHGDISHLYNNTIPLFLLIAALRFFYRNQALKVIVFGVLISGILTWLIGRSSYHIGASGLIYVLASFIFFKGIQTKYFRLVAVSFIIILLYGGMIWYVFPDVEDGISWEGHLSGFVTGFVFSRLMKTPEYQKTPVFDWEKPTYRKEQDEFMQQFDENGNFAPWRKIDEEIFEDHYFSLSPKYRYIIVPKPEPEISEDEMNVP</sequence>
<keyword evidence="5" id="KW-0378">Hydrolase</keyword>
<dbReference type="Proteomes" id="UP000798602">
    <property type="component" value="Unassembled WGS sequence"/>
</dbReference>
<protein>
    <submittedName>
        <fullName evidence="10">Rhomboid family intramembrane serine protease</fullName>
    </submittedName>
</protein>
<feature type="transmembrane region" description="Helical" evidence="8">
    <location>
        <begin position="91"/>
        <end position="107"/>
    </location>
</feature>
<dbReference type="PANTHER" id="PTHR43066:SF1">
    <property type="entry name" value="RHOMBOID PROTEIN 2"/>
    <property type="match status" value="1"/>
</dbReference>
<dbReference type="GO" id="GO:0008233">
    <property type="term" value="F:peptidase activity"/>
    <property type="evidence" value="ECO:0007669"/>
    <property type="project" value="UniProtKB-KW"/>
</dbReference>
<keyword evidence="4 8" id="KW-0812">Transmembrane</keyword>
<evidence type="ECO:0000313" key="11">
    <source>
        <dbReference type="Proteomes" id="UP000798602"/>
    </source>
</evidence>
<feature type="transmembrane region" description="Helical" evidence="8">
    <location>
        <begin position="12"/>
        <end position="31"/>
    </location>
</feature>
<comment type="similarity">
    <text evidence="2">Belongs to the peptidase S54 family.</text>
</comment>
<dbReference type="Pfam" id="PF01694">
    <property type="entry name" value="Rhomboid"/>
    <property type="match status" value="1"/>
</dbReference>
<feature type="domain" description="Peptidase S54 rhomboid" evidence="9">
    <location>
        <begin position="52"/>
        <end position="182"/>
    </location>
</feature>
<dbReference type="RefSeq" id="WP_166535582.1">
    <property type="nucleotide sequence ID" value="NZ_JAABLM010000001.1"/>
</dbReference>
<dbReference type="GO" id="GO:0006508">
    <property type="term" value="P:proteolysis"/>
    <property type="evidence" value="ECO:0007669"/>
    <property type="project" value="UniProtKB-KW"/>
</dbReference>
<keyword evidence="11" id="KW-1185">Reference proteome</keyword>
<evidence type="ECO:0000259" key="9">
    <source>
        <dbReference type="Pfam" id="PF01694"/>
    </source>
</evidence>
<reference evidence="11" key="1">
    <citation type="submission" date="2020-01" db="EMBL/GenBank/DDBJ databases">
        <title>Sphingomonas sp. strain CSW-10.</title>
        <authorList>
            <person name="Chen W.-M."/>
        </authorList>
    </citation>
    <scope>NUCLEOTIDE SEQUENCE [LARGE SCALE GENOMIC DNA]</scope>
    <source>
        <strain evidence="11">NST-5</strain>
    </source>
</reference>